<dbReference type="EMBL" id="JAVFKD010000015">
    <property type="protein sequence ID" value="KAK5988725.1"/>
    <property type="molecule type" value="Genomic_DNA"/>
</dbReference>
<keyword evidence="7" id="KW-0732">Signal</keyword>
<feature type="transmembrane region" description="Helical" evidence="6">
    <location>
        <begin position="185"/>
        <end position="207"/>
    </location>
</feature>
<evidence type="ECO:0000256" key="7">
    <source>
        <dbReference type="SAM" id="SignalP"/>
    </source>
</evidence>
<organism evidence="8 9">
    <name type="scientific">Cladobotryum mycophilum</name>
    <dbReference type="NCBI Taxonomy" id="491253"/>
    <lineage>
        <taxon>Eukaryota</taxon>
        <taxon>Fungi</taxon>
        <taxon>Dikarya</taxon>
        <taxon>Ascomycota</taxon>
        <taxon>Pezizomycotina</taxon>
        <taxon>Sordariomycetes</taxon>
        <taxon>Hypocreomycetidae</taxon>
        <taxon>Hypocreales</taxon>
        <taxon>Hypocreaceae</taxon>
        <taxon>Cladobotryum</taxon>
    </lineage>
</organism>
<keyword evidence="3 6" id="KW-1133">Transmembrane helix</keyword>
<feature type="region of interest" description="Disordered" evidence="5">
    <location>
        <begin position="216"/>
        <end position="251"/>
    </location>
</feature>
<evidence type="ECO:0000256" key="5">
    <source>
        <dbReference type="SAM" id="MobiDB-lite"/>
    </source>
</evidence>
<protein>
    <recommendedName>
        <fullName evidence="10">Mid2 domain-containing protein</fullName>
    </recommendedName>
</protein>
<proteinExistence type="predicted"/>
<evidence type="ECO:0000256" key="1">
    <source>
        <dbReference type="ARBA" id="ARBA00004167"/>
    </source>
</evidence>
<evidence type="ECO:0000256" key="4">
    <source>
        <dbReference type="ARBA" id="ARBA00023136"/>
    </source>
</evidence>
<name>A0ABR0SAA7_9HYPO</name>
<evidence type="ECO:0000313" key="8">
    <source>
        <dbReference type="EMBL" id="KAK5988725.1"/>
    </source>
</evidence>
<keyword evidence="2 6" id="KW-0812">Transmembrane</keyword>
<evidence type="ECO:0000256" key="6">
    <source>
        <dbReference type="SAM" id="Phobius"/>
    </source>
</evidence>
<gene>
    <name evidence="8" type="ORF">PT974_10214</name>
</gene>
<comment type="subcellular location">
    <subcellularLocation>
        <location evidence="1">Membrane</location>
        <topology evidence="1">Single-pass membrane protein</topology>
    </subcellularLocation>
</comment>
<feature type="signal peptide" evidence="7">
    <location>
        <begin position="1"/>
        <end position="17"/>
    </location>
</feature>
<evidence type="ECO:0008006" key="10">
    <source>
        <dbReference type="Google" id="ProtNLM"/>
    </source>
</evidence>
<reference evidence="8 9" key="1">
    <citation type="submission" date="2024-01" db="EMBL/GenBank/DDBJ databases">
        <title>Complete genome of Cladobotryum mycophilum ATHUM6906.</title>
        <authorList>
            <person name="Christinaki A.C."/>
            <person name="Myridakis A.I."/>
            <person name="Kouvelis V.N."/>
        </authorList>
    </citation>
    <scope>NUCLEOTIDE SEQUENCE [LARGE SCALE GENOMIC DNA]</scope>
    <source>
        <strain evidence="8 9">ATHUM6906</strain>
    </source>
</reference>
<feature type="chain" id="PRO_5046419698" description="Mid2 domain-containing protein" evidence="7">
    <location>
        <begin position="18"/>
        <end position="251"/>
    </location>
</feature>
<dbReference type="InterPro" id="IPR051694">
    <property type="entry name" value="Immunoregulatory_rcpt-like"/>
</dbReference>
<feature type="region of interest" description="Disordered" evidence="5">
    <location>
        <begin position="129"/>
        <end position="178"/>
    </location>
</feature>
<sequence length="251" mass="26538">MIAHYFSLAVILPFVTGRFTNPPEIIRGTFRLGDRQTIKYDTTFTNYTIALWQQAPEGGAAKLGPILFETNNGPGSTFDWLVQAYDFNIDDSPTFFMWLFLGGSANQGNGSIPNMVSSYFTIARPVTTSSQAPSSSPSSPLAISPSTPSSTFISLPSSSPSLSSSNPPAQGTNSSSGGLSAGASAGIGIGVGLGVVIVAAVLGLIFWKRRKNKKRQQQASSMHAPQYEAYPNQEIPHIVEASASKSPAELG</sequence>
<dbReference type="Proteomes" id="UP001338125">
    <property type="component" value="Unassembled WGS sequence"/>
</dbReference>
<evidence type="ECO:0000313" key="9">
    <source>
        <dbReference type="Proteomes" id="UP001338125"/>
    </source>
</evidence>
<keyword evidence="4 6" id="KW-0472">Membrane</keyword>
<dbReference type="PANTHER" id="PTHR15549">
    <property type="entry name" value="PAIRED IMMUNOGLOBULIN-LIKE TYPE 2 RECEPTOR"/>
    <property type="match status" value="1"/>
</dbReference>
<keyword evidence="9" id="KW-1185">Reference proteome</keyword>
<accession>A0ABR0SAA7</accession>
<comment type="caution">
    <text evidence="8">The sequence shown here is derived from an EMBL/GenBank/DDBJ whole genome shotgun (WGS) entry which is preliminary data.</text>
</comment>
<evidence type="ECO:0000256" key="3">
    <source>
        <dbReference type="ARBA" id="ARBA00022989"/>
    </source>
</evidence>
<evidence type="ECO:0000256" key="2">
    <source>
        <dbReference type="ARBA" id="ARBA00022692"/>
    </source>
</evidence>